<evidence type="ECO:0000313" key="2">
    <source>
        <dbReference type="Proteomes" id="UP001305779"/>
    </source>
</evidence>
<proteinExistence type="predicted"/>
<name>A0ABR0ERA0_ZASCE</name>
<accession>A0ABR0ERA0</accession>
<organism evidence="1 2">
    <name type="scientific">Zasmidium cellare</name>
    <name type="common">Wine cellar mold</name>
    <name type="synonym">Racodium cellare</name>
    <dbReference type="NCBI Taxonomy" id="395010"/>
    <lineage>
        <taxon>Eukaryota</taxon>
        <taxon>Fungi</taxon>
        <taxon>Dikarya</taxon>
        <taxon>Ascomycota</taxon>
        <taxon>Pezizomycotina</taxon>
        <taxon>Dothideomycetes</taxon>
        <taxon>Dothideomycetidae</taxon>
        <taxon>Mycosphaerellales</taxon>
        <taxon>Mycosphaerellaceae</taxon>
        <taxon>Zasmidium</taxon>
    </lineage>
</organism>
<dbReference type="EMBL" id="JAXOVC010000003">
    <property type="protein sequence ID" value="KAK4503623.1"/>
    <property type="molecule type" value="Genomic_DNA"/>
</dbReference>
<gene>
    <name evidence="1" type="ORF">PRZ48_004538</name>
</gene>
<evidence type="ECO:0000313" key="1">
    <source>
        <dbReference type="EMBL" id="KAK4503623.1"/>
    </source>
</evidence>
<protein>
    <submittedName>
        <fullName evidence="1">Uncharacterized protein</fullName>
    </submittedName>
</protein>
<keyword evidence="2" id="KW-1185">Reference proteome</keyword>
<comment type="caution">
    <text evidence="1">The sequence shown here is derived from an EMBL/GenBank/DDBJ whole genome shotgun (WGS) entry which is preliminary data.</text>
</comment>
<sequence length="192" mass="21650">MANAKGKKPCRLLELPLKLRVRIWEAATQEKDDIDINRIAAELTQRSPHCPPQWLDASRQVLREAFPIWFRTNNFICEIGDDEDIKDLIAFEALGQHFVDTAKMNVRVAIKSDFTTLSAGVFKIWVQHIHSGGNWRATMEASEGAGTVLLATSLEQAFLCRKMSWEDFEKVVDVSTLGFSLFASKVRGIDAL</sequence>
<reference evidence="1 2" key="1">
    <citation type="journal article" date="2023" name="G3 (Bethesda)">
        <title>A chromosome-level genome assembly of Zasmidium syzygii isolated from banana leaves.</title>
        <authorList>
            <person name="van Westerhoven A.C."/>
            <person name="Mehrabi R."/>
            <person name="Talebi R."/>
            <person name="Steentjes M.B.F."/>
            <person name="Corcolon B."/>
            <person name="Chong P.A."/>
            <person name="Kema G.H.J."/>
            <person name="Seidl M.F."/>
        </authorList>
    </citation>
    <scope>NUCLEOTIDE SEQUENCE [LARGE SCALE GENOMIC DNA]</scope>
    <source>
        <strain evidence="1 2">P124</strain>
    </source>
</reference>
<dbReference type="Proteomes" id="UP001305779">
    <property type="component" value="Unassembled WGS sequence"/>
</dbReference>